<evidence type="ECO:0000313" key="5">
    <source>
        <dbReference type="EMBL" id="SCM75180.1"/>
    </source>
</evidence>
<dbReference type="GO" id="GO:0005886">
    <property type="term" value="C:plasma membrane"/>
    <property type="evidence" value="ECO:0007669"/>
    <property type="project" value="InterPro"/>
</dbReference>
<dbReference type="AlphaFoldDB" id="A0A212LCE7"/>
<name>A0A212LCE7_9HYPH</name>
<keyword evidence="1" id="KW-1003">Cell membrane</keyword>
<dbReference type="InterPro" id="IPR019691">
    <property type="entry name" value="DUF2585"/>
</dbReference>
<evidence type="ECO:0000256" key="2">
    <source>
        <dbReference type="ARBA" id="ARBA00022692"/>
    </source>
</evidence>
<evidence type="ECO:0000256" key="1">
    <source>
        <dbReference type="ARBA" id="ARBA00022475"/>
    </source>
</evidence>
<protein>
    <submittedName>
        <fullName evidence="5">Uncharacterized protein</fullName>
    </submittedName>
</protein>
<reference evidence="5" key="1">
    <citation type="submission" date="2016-08" db="EMBL/GenBank/DDBJ databases">
        <authorList>
            <person name="Seilhamer J.J."/>
        </authorList>
    </citation>
    <scope>NUCLEOTIDE SEQUENCE</scope>
    <source>
        <strain evidence="5">86</strain>
    </source>
</reference>
<accession>A0A212LCE7</accession>
<evidence type="ECO:0000256" key="4">
    <source>
        <dbReference type="ARBA" id="ARBA00023136"/>
    </source>
</evidence>
<dbReference type="Pfam" id="PF10755">
    <property type="entry name" value="DUF2585"/>
    <property type="match status" value="1"/>
</dbReference>
<proteinExistence type="predicted"/>
<dbReference type="EMBL" id="FMJD01000005">
    <property type="protein sequence ID" value="SCM75180.1"/>
    <property type="molecule type" value="Genomic_DNA"/>
</dbReference>
<keyword evidence="3" id="KW-1133">Transmembrane helix</keyword>
<keyword evidence="4" id="KW-0472">Membrane</keyword>
<sequence length="197" mass="21231">MAQTTRISILIIAAALAMQAVVLYAMGQPPICACGTIRPWVGAVLSPENSQQLTDWYTPSHVIHGMLFFAFGRLLFRGRWSPVLAVALALGIEIAWELTENSPPVIARYREQALAQGYSGDSVLNSLCDTLAMLAGFWLAARLPVRASIALALAAELFTGLMIRDNLTLNVIQLLVPSKTISAWQAEGGLYGASTTE</sequence>
<organism evidence="5">
    <name type="scientific">uncultured Pleomorphomonas sp</name>
    <dbReference type="NCBI Taxonomy" id="442121"/>
    <lineage>
        <taxon>Bacteria</taxon>
        <taxon>Pseudomonadati</taxon>
        <taxon>Pseudomonadota</taxon>
        <taxon>Alphaproteobacteria</taxon>
        <taxon>Hyphomicrobiales</taxon>
        <taxon>Pleomorphomonadaceae</taxon>
        <taxon>Pleomorphomonas</taxon>
        <taxon>environmental samples</taxon>
    </lineage>
</organism>
<keyword evidence="2" id="KW-0812">Transmembrane</keyword>
<dbReference type="RefSeq" id="WP_288199970.1">
    <property type="nucleotide sequence ID" value="NZ_LT608334.1"/>
</dbReference>
<gene>
    <name evidence="5" type="ORF">KL86PLE_130581</name>
</gene>
<evidence type="ECO:0000256" key="3">
    <source>
        <dbReference type="ARBA" id="ARBA00022989"/>
    </source>
</evidence>